<dbReference type="InterPro" id="IPR012337">
    <property type="entry name" value="RNaseH-like_sf"/>
</dbReference>
<name>A0AAV4D5F3_9GAST</name>
<reference evidence="4 5" key="1">
    <citation type="journal article" date="2021" name="Elife">
        <title>Chloroplast acquisition without the gene transfer in kleptoplastic sea slugs, Plakobranchus ocellatus.</title>
        <authorList>
            <person name="Maeda T."/>
            <person name="Takahashi S."/>
            <person name="Yoshida T."/>
            <person name="Shimamura S."/>
            <person name="Takaki Y."/>
            <person name="Nagai Y."/>
            <person name="Toyoda A."/>
            <person name="Suzuki Y."/>
            <person name="Arimoto A."/>
            <person name="Ishii H."/>
            <person name="Satoh N."/>
            <person name="Nishiyama T."/>
            <person name="Hasebe M."/>
            <person name="Maruyama T."/>
            <person name="Minagawa J."/>
            <person name="Obokata J."/>
            <person name="Shigenobu S."/>
        </authorList>
    </citation>
    <scope>NUCLEOTIDE SEQUENCE [LARGE SCALE GENOMIC DNA]</scope>
</reference>
<dbReference type="GO" id="GO:0015074">
    <property type="term" value="P:DNA integration"/>
    <property type="evidence" value="ECO:0007669"/>
    <property type="project" value="InterPro"/>
</dbReference>
<dbReference type="InterPro" id="IPR036397">
    <property type="entry name" value="RNaseH_sf"/>
</dbReference>
<keyword evidence="5" id="KW-1185">Reference proteome</keyword>
<keyword evidence="2" id="KW-0472">Membrane</keyword>
<dbReference type="AlphaFoldDB" id="A0AAV4D5F3"/>
<dbReference type="InterPro" id="IPR001584">
    <property type="entry name" value="Integrase_cat-core"/>
</dbReference>
<sequence>MQSMPSGYNKKRILVCQDNLTKYCILRALTSKNTADVTFHLLIIFFLFMAPVILHSVTNSSSLHMSLQSSRKFGLTLMHGKPHHPQSQGSVERANGDIKDMLVAWTADNDSEDWRTGISFADKKDGEKKSRRSASWRTR</sequence>
<gene>
    <name evidence="4" type="ORF">PoB_006589000</name>
</gene>
<dbReference type="PROSITE" id="PS50994">
    <property type="entry name" value="INTEGRASE"/>
    <property type="match status" value="1"/>
</dbReference>
<dbReference type="SUPFAM" id="SSF53098">
    <property type="entry name" value="Ribonuclease H-like"/>
    <property type="match status" value="1"/>
</dbReference>
<evidence type="ECO:0000256" key="1">
    <source>
        <dbReference type="SAM" id="MobiDB-lite"/>
    </source>
</evidence>
<dbReference type="EMBL" id="BLXT01007492">
    <property type="protein sequence ID" value="GFO39385.1"/>
    <property type="molecule type" value="Genomic_DNA"/>
</dbReference>
<proteinExistence type="predicted"/>
<dbReference type="Gene3D" id="3.30.420.10">
    <property type="entry name" value="Ribonuclease H-like superfamily/Ribonuclease H"/>
    <property type="match status" value="1"/>
</dbReference>
<protein>
    <submittedName>
        <fullName evidence="4">KRAB-A domain-containing protein 2-like protein</fullName>
    </submittedName>
</protein>
<dbReference type="Proteomes" id="UP000735302">
    <property type="component" value="Unassembled WGS sequence"/>
</dbReference>
<feature type="region of interest" description="Disordered" evidence="1">
    <location>
        <begin position="118"/>
        <end position="139"/>
    </location>
</feature>
<organism evidence="4 5">
    <name type="scientific">Plakobranchus ocellatus</name>
    <dbReference type="NCBI Taxonomy" id="259542"/>
    <lineage>
        <taxon>Eukaryota</taxon>
        <taxon>Metazoa</taxon>
        <taxon>Spiralia</taxon>
        <taxon>Lophotrochozoa</taxon>
        <taxon>Mollusca</taxon>
        <taxon>Gastropoda</taxon>
        <taxon>Heterobranchia</taxon>
        <taxon>Euthyneura</taxon>
        <taxon>Panpulmonata</taxon>
        <taxon>Sacoglossa</taxon>
        <taxon>Placobranchoidea</taxon>
        <taxon>Plakobranchidae</taxon>
        <taxon>Plakobranchus</taxon>
    </lineage>
</organism>
<accession>A0AAV4D5F3</accession>
<keyword evidence="2" id="KW-1133">Transmembrane helix</keyword>
<dbReference type="GO" id="GO:0003676">
    <property type="term" value="F:nucleic acid binding"/>
    <property type="evidence" value="ECO:0007669"/>
    <property type="project" value="InterPro"/>
</dbReference>
<evidence type="ECO:0000313" key="5">
    <source>
        <dbReference type="Proteomes" id="UP000735302"/>
    </source>
</evidence>
<comment type="caution">
    <text evidence="4">The sequence shown here is derived from an EMBL/GenBank/DDBJ whole genome shotgun (WGS) entry which is preliminary data.</text>
</comment>
<evidence type="ECO:0000259" key="3">
    <source>
        <dbReference type="PROSITE" id="PS50994"/>
    </source>
</evidence>
<evidence type="ECO:0000256" key="2">
    <source>
        <dbReference type="SAM" id="Phobius"/>
    </source>
</evidence>
<evidence type="ECO:0000313" key="4">
    <source>
        <dbReference type="EMBL" id="GFO39385.1"/>
    </source>
</evidence>
<feature type="transmembrane region" description="Helical" evidence="2">
    <location>
        <begin position="37"/>
        <end position="57"/>
    </location>
</feature>
<feature type="compositionally biased region" description="Basic residues" evidence="1">
    <location>
        <begin position="129"/>
        <end position="139"/>
    </location>
</feature>
<keyword evidence="2" id="KW-0812">Transmembrane</keyword>
<feature type="domain" description="Integrase catalytic" evidence="3">
    <location>
        <begin position="1"/>
        <end position="139"/>
    </location>
</feature>